<sequence length="133" mass="14783">MSDIFIAEASMPRISNLNSPTNVWSQGCIPYSSPALGVVELESFVDLKAAKGSRVRIAQAWVCHYPTLSKVTGTLKRQVGNGWAVLFDGENSEIFFDVRNDMMQLVHVNPQELENNLQELEKGEGVDQNLENT</sequence>
<accession>A0A7S4V0E2</accession>
<organism evidence="1">
    <name type="scientific">Guillardia theta</name>
    <name type="common">Cryptophyte</name>
    <name type="synonym">Cryptomonas phi</name>
    <dbReference type="NCBI Taxonomy" id="55529"/>
    <lineage>
        <taxon>Eukaryota</taxon>
        <taxon>Cryptophyceae</taxon>
        <taxon>Pyrenomonadales</taxon>
        <taxon>Geminigeraceae</taxon>
        <taxon>Guillardia</taxon>
    </lineage>
</organism>
<gene>
    <name evidence="1" type="ORF">GTHE00462_LOCUS38591</name>
</gene>
<reference evidence="1" key="1">
    <citation type="submission" date="2021-01" db="EMBL/GenBank/DDBJ databases">
        <authorList>
            <person name="Corre E."/>
            <person name="Pelletier E."/>
            <person name="Niang G."/>
            <person name="Scheremetjew M."/>
            <person name="Finn R."/>
            <person name="Kale V."/>
            <person name="Holt S."/>
            <person name="Cochrane G."/>
            <person name="Meng A."/>
            <person name="Brown T."/>
            <person name="Cohen L."/>
        </authorList>
    </citation>
    <scope>NUCLEOTIDE SEQUENCE</scope>
    <source>
        <strain evidence="1">CCMP 2712</strain>
    </source>
</reference>
<protein>
    <submittedName>
        <fullName evidence="1">Uncharacterized protein</fullName>
    </submittedName>
</protein>
<proteinExistence type="predicted"/>
<dbReference type="AlphaFoldDB" id="A0A7S4V0E2"/>
<name>A0A7S4V0E2_GUITH</name>
<evidence type="ECO:0000313" key="1">
    <source>
        <dbReference type="EMBL" id="CAE2340012.1"/>
    </source>
</evidence>
<dbReference type="EMBL" id="HBKN01049374">
    <property type="protein sequence ID" value="CAE2340012.1"/>
    <property type="molecule type" value="Transcribed_RNA"/>
</dbReference>